<dbReference type="OrthoDB" id="9773403at2"/>
<evidence type="ECO:0000313" key="1">
    <source>
        <dbReference type="EMBL" id="PSU49886.1"/>
    </source>
</evidence>
<name>A0A2T3JLJ6_9GAMM</name>
<comment type="caution">
    <text evidence="1">The sequence shown here is derived from an EMBL/GenBank/DDBJ whole genome shotgun (WGS) entry which is preliminary data.</text>
</comment>
<keyword evidence="2" id="KW-1185">Reference proteome</keyword>
<dbReference type="PIRSF" id="PIRSF019169">
    <property type="entry name" value="PilM"/>
    <property type="match status" value="1"/>
</dbReference>
<dbReference type="InterPro" id="IPR043129">
    <property type="entry name" value="ATPase_NBD"/>
</dbReference>
<organism evidence="1 2">
    <name type="scientific">Photobacterium frigidiphilum</name>
    <dbReference type="NCBI Taxonomy" id="264736"/>
    <lineage>
        <taxon>Bacteria</taxon>
        <taxon>Pseudomonadati</taxon>
        <taxon>Pseudomonadota</taxon>
        <taxon>Gammaproteobacteria</taxon>
        <taxon>Vibrionales</taxon>
        <taxon>Vibrionaceae</taxon>
        <taxon>Photobacterium</taxon>
    </lineage>
</organism>
<dbReference type="AlphaFoldDB" id="A0A2T3JLJ6"/>
<evidence type="ECO:0000313" key="2">
    <source>
        <dbReference type="Proteomes" id="UP000240987"/>
    </source>
</evidence>
<dbReference type="Proteomes" id="UP000240987">
    <property type="component" value="Unassembled WGS sequence"/>
</dbReference>
<dbReference type="PANTHER" id="PTHR32432:SF3">
    <property type="entry name" value="ETHANOLAMINE UTILIZATION PROTEIN EUTJ"/>
    <property type="match status" value="1"/>
</dbReference>
<sequence length="344" mass="38193">MFRNPLSIGIDIGNHSVKAVALSQKKERLELAAYAEVVLTSPVINEQHSVDSTVLLSAIRKLKKSLPFGSKIVTLALPDSAVISKVIQLDTNLKEDEAVFAVSQALGSSSPFPVEELWVDFFPLESNTFPDASTTMPYQIFATRKETVDTRIVAIKKAGLSPKVMELQTHALLWLVEHSAEMSGIHEQWGVVDVGDCLTEFCIKPQNAAAYHREIAFGLRKYSSSPHRNTLVNDLYDDEPVMKEPLSSDEIERFTQQLADQLKRQFQLYNSTHPRSSLKGIWLCGGGQHVISSELLQRLLSVEVELMNPFAHFIRHKKLEAVSDTALNSQFAVAAGLAIRGVNQ</sequence>
<reference evidence="1 2" key="1">
    <citation type="submission" date="2018-01" db="EMBL/GenBank/DDBJ databases">
        <title>Whole genome sequencing of Histamine producing bacteria.</title>
        <authorList>
            <person name="Butler K."/>
        </authorList>
    </citation>
    <scope>NUCLEOTIDE SEQUENCE [LARGE SCALE GENOMIC DNA]</scope>
    <source>
        <strain evidence="1 2">JCM 12947</strain>
    </source>
</reference>
<dbReference type="RefSeq" id="WP_107242090.1">
    <property type="nucleotide sequence ID" value="NZ_PYMJ01000005.1"/>
</dbReference>
<dbReference type="SUPFAM" id="SSF53067">
    <property type="entry name" value="Actin-like ATPase domain"/>
    <property type="match status" value="2"/>
</dbReference>
<dbReference type="Gene3D" id="3.30.1490.300">
    <property type="match status" value="1"/>
</dbReference>
<accession>A0A2T3JLJ6</accession>
<dbReference type="InterPro" id="IPR050696">
    <property type="entry name" value="FtsA/MreB"/>
</dbReference>
<protein>
    <submittedName>
        <fullName evidence="1">Pilus assembly protein PilM</fullName>
    </submittedName>
</protein>
<dbReference type="PANTHER" id="PTHR32432">
    <property type="entry name" value="CELL DIVISION PROTEIN FTSA-RELATED"/>
    <property type="match status" value="1"/>
</dbReference>
<proteinExistence type="predicted"/>
<gene>
    <name evidence="1" type="ORF">C9J12_07160</name>
</gene>
<dbReference type="Gene3D" id="3.30.420.40">
    <property type="match status" value="2"/>
</dbReference>
<dbReference type="NCBIfam" id="TIGR01175">
    <property type="entry name" value="pilM"/>
    <property type="match status" value="1"/>
</dbReference>
<dbReference type="EMBL" id="PYMJ01000005">
    <property type="protein sequence ID" value="PSU49886.1"/>
    <property type="molecule type" value="Genomic_DNA"/>
</dbReference>
<dbReference type="InterPro" id="IPR005883">
    <property type="entry name" value="PilM"/>
</dbReference>
<dbReference type="Pfam" id="PF11104">
    <property type="entry name" value="PilM_2"/>
    <property type="match status" value="1"/>
</dbReference>